<organism evidence="1 2">
    <name type="scientific">Novacetimonas pomaceti</name>
    <dbReference type="NCBI Taxonomy" id="2021998"/>
    <lineage>
        <taxon>Bacteria</taxon>
        <taxon>Pseudomonadati</taxon>
        <taxon>Pseudomonadota</taxon>
        <taxon>Alphaproteobacteria</taxon>
        <taxon>Acetobacterales</taxon>
        <taxon>Acetobacteraceae</taxon>
        <taxon>Novacetimonas</taxon>
    </lineage>
</organism>
<proteinExistence type="predicted"/>
<dbReference type="Proteomes" id="UP000248116">
    <property type="component" value="Unassembled WGS sequence"/>
</dbReference>
<reference evidence="1 2" key="1">
    <citation type="submission" date="2018-02" db="EMBL/GenBank/DDBJ databases">
        <authorList>
            <person name="Skraban J."/>
            <person name="Trcek J."/>
        </authorList>
    </citation>
    <scope>NUCLEOTIDE SEQUENCE [LARGE SCALE GENOMIC DNA]</scope>
    <source>
        <strain evidence="1 2">AV446</strain>
    </source>
</reference>
<evidence type="ECO:0000313" key="2">
    <source>
        <dbReference type="Proteomes" id="UP000248116"/>
    </source>
</evidence>
<dbReference type="EMBL" id="PRCW01000034">
    <property type="protein sequence ID" value="PYD48442.1"/>
    <property type="molecule type" value="Genomic_DNA"/>
</dbReference>
<gene>
    <name evidence="1" type="ORF">C3920_04745</name>
</gene>
<keyword evidence="2" id="KW-1185">Reference proteome</keyword>
<comment type="caution">
    <text evidence="1">The sequence shown here is derived from an EMBL/GenBank/DDBJ whole genome shotgun (WGS) entry which is preliminary data.</text>
</comment>
<protein>
    <submittedName>
        <fullName evidence="1">Uncharacterized protein</fullName>
    </submittedName>
</protein>
<name>A0ABX5P3V7_9PROT</name>
<sequence>MTGPSCIPSGIAPGYHYRVAIMNGMHPSKMSRHGMDDMNADGESAGSKGAWSIRDVRLVGPVHDVSAAMGFVSVGF</sequence>
<accession>A0ABX5P3V7</accession>
<evidence type="ECO:0000313" key="1">
    <source>
        <dbReference type="EMBL" id="PYD48442.1"/>
    </source>
</evidence>